<keyword evidence="1" id="KW-0472">Membrane</keyword>
<dbReference type="AlphaFoldDB" id="A0A344L0X8"/>
<evidence type="ECO:0000256" key="1">
    <source>
        <dbReference type="SAM" id="Phobius"/>
    </source>
</evidence>
<feature type="transmembrane region" description="Helical" evidence="1">
    <location>
        <begin position="89"/>
        <end position="114"/>
    </location>
</feature>
<evidence type="ECO:0000313" key="2">
    <source>
        <dbReference type="EMBL" id="AXB41702.1"/>
    </source>
</evidence>
<reference evidence="2 3" key="1">
    <citation type="submission" date="2016-04" db="EMBL/GenBank/DDBJ databases">
        <title>Complete genome sequence and analysis of deep-sea sediment isolate, Amycolatopsis sp. WP1.</title>
        <authorList>
            <person name="Wang H."/>
            <person name="Chen S."/>
            <person name="Wu Q."/>
        </authorList>
    </citation>
    <scope>NUCLEOTIDE SEQUENCE [LARGE SCALE GENOMIC DNA]</scope>
    <source>
        <strain evidence="2 3">WP1</strain>
    </source>
</reference>
<keyword evidence="3" id="KW-1185">Reference proteome</keyword>
<dbReference type="KEGG" id="aab:A4R43_03525"/>
<dbReference type="RefSeq" id="WP_113690973.1">
    <property type="nucleotide sequence ID" value="NZ_CP015163.1"/>
</dbReference>
<feature type="transmembrane region" description="Helical" evidence="1">
    <location>
        <begin position="46"/>
        <end position="69"/>
    </location>
</feature>
<keyword evidence="1" id="KW-0812">Transmembrane</keyword>
<accession>A0A344L0X8</accession>
<sequence length="127" mass="13452">MVENDTSLLRRGLLVAGLALTAWSVLRVVLLLSGNEAVISDDDRHGYLAIFSLVLLPVLAAAAVTLVTATREVWRHGRWRIGPGVALVLSAPLASPLALASVLVGVTILVVVALDRRQSALAKNSLR</sequence>
<feature type="transmembrane region" description="Helical" evidence="1">
    <location>
        <begin position="12"/>
        <end position="34"/>
    </location>
</feature>
<gene>
    <name evidence="2" type="ORF">A4R43_03525</name>
</gene>
<name>A0A344L0X8_9PSEU</name>
<dbReference type="Proteomes" id="UP000250434">
    <property type="component" value="Chromosome"/>
</dbReference>
<proteinExistence type="predicted"/>
<keyword evidence="1" id="KW-1133">Transmembrane helix</keyword>
<evidence type="ECO:0000313" key="3">
    <source>
        <dbReference type="Proteomes" id="UP000250434"/>
    </source>
</evidence>
<protein>
    <submittedName>
        <fullName evidence="2">Uncharacterized protein</fullName>
    </submittedName>
</protein>
<organism evidence="2 3">
    <name type="scientific">Amycolatopsis albispora</name>
    <dbReference type="NCBI Taxonomy" id="1804986"/>
    <lineage>
        <taxon>Bacteria</taxon>
        <taxon>Bacillati</taxon>
        <taxon>Actinomycetota</taxon>
        <taxon>Actinomycetes</taxon>
        <taxon>Pseudonocardiales</taxon>
        <taxon>Pseudonocardiaceae</taxon>
        <taxon>Amycolatopsis</taxon>
    </lineage>
</organism>
<dbReference type="EMBL" id="CP015163">
    <property type="protein sequence ID" value="AXB41702.1"/>
    <property type="molecule type" value="Genomic_DNA"/>
</dbReference>